<protein>
    <submittedName>
        <fullName evidence="2">Uncharacterized protein</fullName>
    </submittedName>
</protein>
<dbReference type="AlphaFoldDB" id="A0A382EQZ3"/>
<reference evidence="2" key="1">
    <citation type="submission" date="2018-05" db="EMBL/GenBank/DDBJ databases">
        <authorList>
            <person name="Lanie J.A."/>
            <person name="Ng W.-L."/>
            <person name="Kazmierczak K.M."/>
            <person name="Andrzejewski T.M."/>
            <person name="Davidsen T.M."/>
            <person name="Wayne K.J."/>
            <person name="Tettelin H."/>
            <person name="Glass J.I."/>
            <person name="Rusch D."/>
            <person name="Podicherti R."/>
            <person name="Tsui H.-C.T."/>
            <person name="Winkler M.E."/>
        </authorList>
    </citation>
    <scope>NUCLEOTIDE SEQUENCE</scope>
</reference>
<sequence length="51" mass="6051">MRKREVAHQKRRNYHETQHESTQAQVQKIATTLILLFKNLLTKKCLPGIYS</sequence>
<evidence type="ECO:0000313" key="2">
    <source>
        <dbReference type="EMBL" id="SVB53206.1"/>
    </source>
</evidence>
<proteinExistence type="predicted"/>
<feature type="region of interest" description="Disordered" evidence="1">
    <location>
        <begin position="1"/>
        <end position="22"/>
    </location>
</feature>
<dbReference type="EMBL" id="UINC01045900">
    <property type="protein sequence ID" value="SVB53206.1"/>
    <property type="molecule type" value="Genomic_DNA"/>
</dbReference>
<accession>A0A382EQZ3</accession>
<feature type="compositionally biased region" description="Basic and acidic residues" evidence="1">
    <location>
        <begin position="1"/>
        <end position="19"/>
    </location>
</feature>
<name>A0A382EQZ3_9ZZZZ</name>
<gene>
    <name evidence="2" type="ORF">METZ01_LOCUS206060</name>
</gene>
<organism evidence="2">
    <name type="scientific">marine metagenome</name>
    <dbReference type="NCBI Taxonomy" id="408172"/>
    <lineage>
        <taxon>unclassified sequences</taxon>
        <taxon>metagenomes</taxon>
        <taxon>ecological metagenomes</taxon>
    </lineage>
</organism>
<evidence type="ECO:0000256" key="1">
    <source>
        <dbReference type="SAM" id="MobiDB-lite"/>
    </source>
</evidence>